<gene>
    <name evidence="2" type="ORF">BaRGS_00006737</name>
</gene>
<proteinExistence type="predicted"/>
<dbReference type="EMBL" id="JACVVK020000028">
    <property type="protein sequence ID" value="KAK7501985.1"/>
    <property type="molecule type" value="Genomic_DNA"/>
</dbReference>
<dbReference type="AlphaFoldDB" id="A0ABD0LR39"/>
<feature type="compositionally biased region" description="Basic and acidic residues" evidence="1">
    <location>
        <begin position="7"/>
        <end position="27"/>
    </location>
</feature>
<accession>A0ABD0LR39</accession>
<feature type="region of interest" description="Disordered" evidence="1">
    <location>
        <begin position="1"/>
        <end position="48"/>
    </location>
</feature>
<keyword evidence="3" id="KW-1185">Reference proteome</keyword>
<protein>
    <submittedName>
        <fullName evidence="2">Uncharacterized protein</fullName>
    </submittedName>
</protein>
<evidence type="ECO:0000256" key="1">
    <source>
        <dbReference type="SAM" id="MobiDB-lite"/>
    </source>
</evidence>
<sequence>MATSYHQEARTKQARLDRWNDQKKRAELGPQAQDAGKEKPEDVSYKQKMDRVLITDPGQFESRRQDHFIFSKHRNSQNLPPDAVYPLIHPKEKNFRLPADQLPKRKPHLKV</sequence>
<name>A0ABD0LR39_9CAEN</name>
<dbReference type="Proteomes" id="UP001519460">
    <property type="component" value="Unassembled WGS sequence"/>
</dbReference>
<comment type="caution">
    <text evidence="2">The sequence shown here is derived from an EMBL/GenBank/DDBJ whole genome shotgun (WGS) entry which is preliminary data.</text>
</comment>
<organism evidence="2 3">
    <name type="scientific">Batillaria attramentaria</name>
    <dbReference type="NCBI Taxonomy" id="370345"/>
    <lineage>
        <taxon>Eukaryota</taxon>
        <taxon>Metazoa</taxon>
        <taxon>Spiralia</taxon>
        <taxon>Lophotrochozoa</taxon>
        <taxon>Mollusca</taxon>
        <taxon>Gastropoda</taxon>
        <taxon>Caenogastropoda</taxon>
        <taxon>Sorbeoconcha</taxon>
        <taxon>Cerithioidea</taxon>
        <taxon>Batillariidae</taxon>
        <taxon>Batillaria</taxon>
    </lineage>
</organism>
<evidence type="ECO:0000313" key="3">
    <source>
        <dbReference type="Proteomes" id="UP001519460"/>
    </source>
</evidence>
<reference evidence="2 3" key="1">
    <citation type="journal article" date="2023" name="Sci. Data">
        <title>Genome assembly of the Korean intertidal mud-creeper Batillaria attramentaria.</title>
        <authorList>
            <person name="Patra A.K."/>
            <person name="Ho P.T."/>
            <person name="Jun S."/>
            <person name="Lee S.J."/>
            <person name="Kim Y."/>
            <person name="Won Y.J."/>
        </authorList>
    </citation>
    <scope>NUCLEOTIDE SEQUENCE [LARGE SCALE GENOMIC DNA]</scope>
    <source>
        <strain evidence="2">Wonlab-2016</strain>
    </source>
</reference>
<evidence type="ECO:0000313" key="2">
    <source>
        <dbReference type="EMBL" id="KAK7501985.1"/>
    </source>
</evidence>
<feature type="compositionally biased region" description="Basic and acidic residues" evidence="1">
    <location>
        <begin position="35"/>
        <end position="48"/>
    </location>
</feature>